<protein>
    <submittedName>
        <fullName evidence="1">Hermansky-pudlak syndrome protein</fullName>
    </submittedName>
</protein>
<accession>A0ABQ8XHS5</accession>
<sequence length="489" mass="57794">MKIEFLIISKTDQSLIYSSNIESTRFQLKSFLVLFDEKNVTSLQSGKSVLRFKSFNNFLYIQICEEPFSELFLDSVMQLFIEWIEFNQINYDLCLTNSEKEKIEENQAKINIVINAINEMLYKIPNLLVNSNQYCPINHISNQLELKLEKLIQINDHLVSGFVINNYEIVASKTSKMVGDIHSLDISMIMIYINQFKEQKKIQNNKIINDEKGSENRKVGISDEGEDDNEERILIINKNRFSNESFGNSKSNSILNEQDFKIEKNKSKKWEKLHGLTKFNLRFQGNDFNYKTYLVFYQKIYDSTFLCLISKLVERDNFEQEFLEYSAFLTMERNNQLEYIVSSKGLMNSMLEKIKGINNISKMHSWHLDPDQELTPLIQKKMWEFGFVTHETLKKGLSSFFYKKGEFSYSYKLLFTNKNYKKIKTSKNLTYTNNGNYHEIFNEIGDKMVFPNDTKCFELFLIYTGILPFEIIEKYNNLIIKLLFKYLNI</sequence>
<keyword evidence="2" id="KW-1185">Reference proteome</keyword>
<evidence type="ECO:0000313" key="1">
    <source>
        <dbReference type="EMBL" id="KAJ6232059.1"/>
    </source>
</evidence>
<dbReference type="Proteomes" id="UP001150062">
    <property type="component" value="Unassembled WGS sequence"/>
</dbReference>
<dbReference type="PANTHER" id="PTHR12761:SF1">
    <property type="entry name" value="BLOC-3 COMPLEX MEMBER HPS1"/>
    <property type="match status" value="1"/>
</dbReference>
<name>A0ABQ8XHS5_9EUKA</name>
<proteinExistence type="predicted"/>
<comment type="caution">
    <text evidence="1">The sequence shown here is derived from an EMBL/GenBank/DDBJ whole genome shotgun (WGS) entry which is preliminary data.</text>
</comment>
<evidence type="ECO:0000313" key="2">
    <source>
        <dbReference type="Proteomes" id="UP001150062"/>
    </source>
</evidence>
<gene>
    <name evidence="1" type="ORF">M0813_05214</name>
</gene>
<dbReference type="InterPro" id="IPR026053">
    <property type="entry name" value="HPS1"/>
</dbReference>
<dbReference type="PANTHER" id="PTHR12761">
    <property type="entry name" value="HERMANSKY-PUDLAK SYNDROME PROTEIN 1"/>
    <property type="match status" value="1"/>
</dbReference>
<reference evidence="1" key="1">
    <citation type="submission" date="2022-08" db="EMBL/GenBank/DDBJ databases">
        <title>Novel sulfate-reducing endosymbionts in the free-living metamonad Anaeramoeba.</title>
        <authorList>
            <person name="Jerlstrom-Hultqvist J."/>
            <person name="Cepicka I."/>
            <person name="Gallot-Lavallee L."/>
            <person name="Salas-Leiva D."/>
            <person name="Curtis B.A."/>
            <person name="Zahonova K."/>
            <person name="Pipaliya S."/>
            <person name="Dacks J."/>
            <person name="Roger A.J."/>
        </authorList>
    </citation>
    <scope>NUCLEOTIDE SEQUENCE</scope>
    <source>
        <strain evidence="1">Schooner1</strain>
    </source>
</reference>
<dbReference type="EMBL" id="JAOAOG010000295">
    <property type="protein sequence ID" value="KAJ6232059.1"/>
    <property type="molecule type" value="Genomic_DNA"/>
</dbReference>
<organism evidence="1 2">
    <name type="scientific">Anaeramoeba flamelloides</name>
    <dbReference type="NCBI Taxonomy" id="1746091"/>
    <lineage>
        <taxon>Eukaryota</taxon>
        <taxon>Metamonada</taxon>
        <taxon>Anaeramoebidae</taxon>
        <taxon>Anaeramoeba</taxon>
    </lineage>
</organism>